<dbReference type="SUPFAM" id="SSF53448">
    <property type="entry name" value="Nucleotide-diphospho-sugar transferases"/>
    <property type="match status" value="1"/>
</dbReference>
<dbReference type="InterPro" id="IPR029044">
    <property type="entry name" value="Nucleotide-diphossugar_trans"/>
</dbReference>
<evidence type="ECO:0000313" key="3">
    <source>
        <dbReference type="Proteomes" id="UP000297753"/>
    </source>
</evidence>
<evidence type="ECO:0000313" key="2">
    <source>
        <dbReference type="EMBL" id="TFH93145.1"/>
    </source>
</evidence>
<dbReference type="Pfam" id="PF00535">
    <property type="entry name" value="Glycos_transf_2"/>
    <property type="match status" value="1"/>
</dbReference>
<dbReference type="PANTHER" id="PTHR43685">
    <property type="entry name" value="GLYCOSYLTRANSFERASE"/>
    <property type="match status" value="1"/>
</dbReference>
<gene>
    <name evidence="2" type="ORF">ELS82_01695</name>
</gene>
<dbReference type="RefSeq" id="WP_134833933.1">
    <property type="nucleotide sequence ID" value="NZ_SATR01000002.1"/>
</dbReference>
<evidence type="ECO:0000259" key="1">
    <source>
        <dbReference type="Pfam" id="PF00535"/>
    </source>
</evidence>
<dbReference type="EMBL" id="SATR01000002">
    <property type="protein sequence ID" value="TFH93145.1"/>
    <property type="molecule type" value="Genomic_DNA"/>
</dbReference>
<dbReference type="Gene3D" id="3.90.550.10">
    <property type="entry name" value="Spore Coat Polysaccharide Biosynthesis Protein SpsA, Chain A"/>
    <property type="match status" value="1"/>
</dbReference>
<dbReference type="Proteomes" id="UP000297753">
    <property type="component" value="Unassembled WGS sequence"/>
</dbReference>
<dbReference type="GO" id="GO:0016740">
    <property type="term" value="F:transferase activity"/>
    <property type="evidence" value="ECO:0007669"/>
    <property type="project" value="UniProtKB-KW"/>
</dbReference>
<sequence>MPNFSVIIPTYNRLSLLKASVESVLKQTMADFEIIIVNDHSVPIVPNTFSDQRVSVINSCLGRGPAFARNIGIQAAKGHYISFLDDDDHCHPEFLRKTWRALAPTDSQIGMSWTGAKFFNGDQVTRVYAPTISEDDDQALLDEFLSIGTGFGVTFKKECLSHTGLFDDQYRYIEDTELFIRALSHGYLPLHIPDLLVNILDHSNERQTNTENYAKRIAECQQLIEANGHFFTRNPRMKAQLHWTIKDLETQIATALFA</sequence>
<dbReference type="AlphaFoldDB" id="A0A4Y8WKM1"/>
<name>A0A4Y8WKM1_9VIBR</name>
<reference evidence="2 3" key="1">
    <citation type="submission" date="2019-01" db="EMBL/GenBank/DDBJ databases">
        <title>Vibrio BEI176 sp. nov, a marine bacterium isolated from China: eastern marignal seas.</title>
        <authorList>
            <person name="Li B."/>
        </authorList>
    </citation>
    <scope>NUCLEOTIDE SEQUENCE [LARGE SCALE GENOMIC DNA]</scope>
    <source>
        <strain evidence="2 3">BEI176</strain>
    </source>
</reference>
<keyword evidence="2" id="KW-0808">Transferase</keyword>
<organism evidence="2 3">
    <name type="scientific">Vibrio ouci</name>
    <dbReference type="NCBI Taxonomy" id="2499078"/>
    <lineage>
        <taxon>Bacteria</taxon>
        <taxon>Pseudomonadati</taxon>
        <taxon>Pseudomonadota</taxon>
        <taxon>Gammaproteobacteria</taxon>
        <taxon>Vibrionales</taxon>
        <taxon>Vibrionaceae</taxon>
        <taxon>Vibrio</taxon>
    </lineage>
</organism>
<dbReference type="InterPro" id="IPR050834">
    <property type="entry name" value="Glycosyltransf_2"/>
</dbReference>
<dbReference type="OrthoDB" id="9801954at2"/>
<protein>
    <submittedName>
        <fullName evidence="2">Glycosyltransferase family 2 protein</fullName>
    </submittedName>
</protein>
<comment type="caution">
    <text evidence="2">The sequence shown here is derived from an EMBL/GenBank/DDBJ whole genome shotgun (WGS) entry which is preliminary data.</text>
</comment>
<accession>A0A4Y8WKM1</accession>
<dbReference type="CDD" id="cd00761">
    <property type="entry name" value="Glyco_tranf_GTA_type"/>
    <property type="match status" value="1"/>
</dbReference>
<proteinExistence type="predicted"/>
<feature type="domain" description="Glycosyltransferase 2-like" evidence="1">
    <location>
        <begin position="5"/>
        <end position="158"/>
    </location>
</feature>
<keyword evidence="3" id="KW-1185">Reference proteome</keyword>
<dbReference type="PANTHER" id="PTHR43685:SF2">
    <property type="entry name" value="GLYCOSYLTRANSFERASE 2-LIKE DOMAIN-CONTAINING PROTEIN"/>
    <property type="match status" value="1"/>
</dbReference>
<dbReference type="InterPro" id="IPR001173">
    <property type="entry name" value="Glyco_trans_2-like"/>
</dbReference>